<proteinExistence type="predicted"/>
<keyword evidence="6" id="KW-1185">Reference proteome</keyword>
<evidence type="ECO:0000256" key="2">
    <source>
        <dbReference type="ARBA" id="ARBA00022729"/>
    </source>
</evidence>
<evidence type="ECO:0000256" key="1">
    <source>
        <dbReference type="ARBA" id="ARBA00004196"/>
    </source>
</evidence>
<organism evidence="5 6">
    <name type="scientific">Acidovorax bellezanensis</name>
    <dbReference type="NCBI Taxonomy" id="2976702"/>
    <lineage>
        <taxon>Bacteria</taxon>
        <taxon>Pseudomonadati</taxon>
        <taxon>Pseudomonadota</taxon>
        <taxon>Betaproteobacteria</taxon>
        <taxon>Burkholderiales</taxon>
        <taxon>Comamonadaceae</taxon>
        <taxon>Acidovorax</taxon>
    </lineage>
</organism>
<protein>
    <submittedName>
        <fullName evidence="5">Imelysin family protein</fullName>
    </submittedName>
</protein>
<dbReference type="Pfam" id="PF09375">
    <property type="entry name" value="Peptidase_M75"/>
    <property type="match status" value="1"/>
</dbReference>
<feature type="signal peptide" evidence="3">
    <location>
        <begin position="1"/>
        <end position="33"/>
    </location>
</feature>
<evidence type="ECO:0000256" key="3">
    <source>
        <dbReference type="SAM" id="SignalP"/>
    </source>
</evidence>
<dbReference type="InterPro" id="IPR038352">
    <property type="entry name" value="Imelysin_sf"/>
</dbReference>
<accession>A0ABT2PS21</accession>
<dbReference type="InterPro" id="IPR034984">
    <property type="entry name" value="Imelysin-like_IPPA"/>
</dbReference>
<feature type="domain" description="Imelysin-like" evidence="4">
    <location>
        <begin position="66"/>
        <end position="338"/>
    </location>
</feature>
<reference evidence="5 6" key="1">
    <citation type="submission" date="2022-09" db="EMBL/GenBank/DDBJ databases">
        <title>Draft genome of isolate Be4.</title>
        <authorList>
            <person name="Sanchez-Castro I."/>
            <person name="Martinez-Rodriguez P."/>
            <person name="Descostes M."/>
            <person name="Merroun M."/>
        </authorList>
    </citation>
    <scope>NUCLEOTIDE SEQUENCE [LARGE SCALE GENOMIC DNA]</scope>
    <source>
        <strain evidence="5 6">Be4</strain>
    </source>
</reference>
<name>A0ABT2PS21_9BURK</name>
<sequence length="366" mass="39634">MHKTPFSPARQGARTCAALALLGMASALLPAAAQTSAGAAWQQVAVPFYTPVHLSAGLTTQWYGASANALEKSAQAQVERWQQYCAGSVPATDVQQGWRAATTDWDRLSSVALGPLIERRSMRLIDFQPLRPAAVRKAIAAAPADLSAMERIGAPAKGFPALEWLLWTEPAAPHTPACRYGLLAAREVHAEARALQQEFAQLARTPWEEDDTGAPAAALMAEFVNQWLGGLERLRWQQMEKPVRSQGKSPEPEFARRASQTSLQTWRAQWAALRALAVSTSSATPLAGRDLVPIELYLRGRGLNDLAQQWLLTVEAADQAMARLASTDKDAVLQAVKALNQVKQQMQDKVAPALQVNIGFSDADGD</sequence>
<comment type="subcellular location">
    <subcellularLocation>
        <location evidence="1">Cell envelope</location>
    </subcellularLocation>
</comment>
<keyword evidence="2 3" id="KW-0732">Signal</keyword>
<dbReference type="Proteomes" id="UP001525968">
    <property type="component" value="Unassembled WGS sequence"/>
</dbReference>
<comment type="caution">
    <text evidence="5">The sequence shown here is derived from an EMBL/GenBank/DDBJ whole genome shotgun (WGS) entry which is preliminary data.</text>
</comment>
<evidence type="ECO:0000313" key="5">
    <source>
        <dbReference type="EMBL" id="MCT9813018.1"/>
    </source>
</evidence>
<dbReference type="CDD" id="cd14659">
    <property type="entry name" value="Imelysin-like_IPPA"/>
    <property type="match status" value="1"/>
</dbReference>
<dbReference type="Gene3D" id="1.20.1420.20">
    <property type="entry name" value="M75 peptidase, HXXE motif"/>
    <property type="match status" value="1"/>
</dbReference>
<dbReference type="RefSeq" id="WP_261502263.1">
    <property type="nucleotide sequence ID" value="NZ_JAODYH010000014.1"/>
</dbReference>
<gene>
    <name evidence="5" type="ORF">N0K08_20510</name>
</gene>
<evidence type="ECO:0000259" key="4">
    <source>
        <dbReference type="Pfam" id="PF09375"/>
    </source>
</evidence>
<evidence type="ECO:0000313" key="6">
    <source>
        <dbReference type="Proteomes" id="UP001525968"/>
    </source>
</evidence>
<dbReference type="EMBL" id="JAODYH010000014">
    <property type="protein sequence ID" value="MCT9813018.1"/>
    <property type="molecule type" value="Genomic_DNA"/>
</dbReference>
<feature type="chain" id="PRO_5046035254" evidence="3">
    <location>
        <begin position="34"/>
        <end position="366"/>
    </location>
</feature>
<dbReference type="InterPro" id="IPR018976">
    <property type="entry name" value="Imelysin-like"/>
</dbReference>